<keyword evidence="4" id="KW-0597">Phosphoprotein</keyword>
<dbReference type="Pfam" id="PF05228">
    <property type="entry name" value="CHASE4"/>
    <property type="match status" value="1"/>
</dbReference>
<feature type="coiled-coil region" evidence="13">
    <location>
        <begin position="467"/>
        <end position="494"/>
    </location>
</feature>
<dbReference type="InterPro" id="IPR036890">
    <property type="entry name" value="HATPase_C_sf"/>
</dbReference>
<keyword evidence="10 14" id="KW-1133">Transmembrane helix</keyword>
<dbReference type="SMART" id="SM00091">
    <property type="entry name" value="PAS"/>
    <property type="match status" value="1"/>
</dbReference>
<evidence type="ECO:0000256" key="8">
    <source>
        <dbReference type="ARBA" id="ARBA00022777"/>
    </source>
</evidence>
<comment type="catalytic activity">
    <reaction evidence="1">
        <text>ATP + protein L-histidine = ADP + protein N-phospho-L-histidine.</text>
        <dbReference type="EC" id="2.7.13.3"/>
    </reaction>
</comment>
<dbReference type="InterPro" id="IPR050351">
    <property type="entry name" value="BphY/WalK/GraS-like"/>
</dbReference>
<name>A0A081BQV6_9BACT</name>
<dbReference type="SMART" id="SM00304">
    <property type="entry name" value="HAMP"/>
    <property type="match status" value="1"/>
</dbReference>
<protein>
    <recommendedName>
        <fullName evidence="3">histidine kinase</fullName>
        <ecNumber evidence="3">2.7.13.3</ecNumber>
    </recommendedName>
</protein>
<dbReference type="SUPFAM" id="SSF47384">
    <property type="entry name" value="Homodimeric domain of signal transducing histidine kinase"/>
    <property type="match status" value="1"/>
</dbReference>
<comment type="subcellular location">
    <subcellularLocation>
        <location evidence="2">Membrane</location>
        <topology evidence="2">Multi-pass membrane protein</topology>
    </subcellularLocation>
</comment>
<gene>
    <name evidence="19" type="ORF">U14_05061</name>
</gene>
<dbReference type="GO" id="GO:0000155">
    <property type="term" value="F:phosphorelay sensor kinase activity"/>
    <property type="evidence" value="ECO:0007669"/>
    <property type="project" value="InterPro"/>
</dbReference>
<proteinExistence type="predicted"/>
<dbReference type="EC" id="2.7.13.3" evidence="3"/>
<evidence type="ECO:0000256" key="10">
    <source>
        <dbReference type="ARBA" id="ARBA00022989"/>
    </source>
</evidence>
<dbReference type="PANTHER" id="PTHR42878">
    <property type="entry name" value="TWO-COMPONENT HISTIDINE KINASE"/>
    <property type="match status" value="1"/>
</dbReference>
<dbReference type="PROSITE" id="PS50113">
    <property type="entry name" value="PAC"/>
    <property type="match status" value="1"/>
</dbReference>
<feature type="domain" description="PAC" evidence="17">
    <location>
        <begin position="424"/>
        <end position="476"/>
    </location>
</feature>
<keyword evidence="11" id="KW-0902">Two-component regulatory system</keyword>
<dbReference type="PANTHER" id="PTHR42878:SF7">
    <property type="entry name" value="SENSOR HISTIDINE KINASE GLRK"/>
    <property type="match status" value="1"/>
</dbReference>
<dbReference type="Gene3D" id="3.30.450.20">
    <property type="entry name" value="PAS domain"/>
    <property type="match status" value="1"/>
</dbReference>
<keyword evidence="9" id="KW-0067">ATP-binding</keyword>
<dbReference type="InterPro" id="IPR003661">
    <property type="entry name" value="HisK_dim/P_dom"/>
</dbReference>
<evidence type="ECO:0000256" key="4">
    <source>
        <dbReference type="ARBA" id="ARBA00022553"/>
    </source>
</evidence>
<evidence type="ECO:0000256" key="9">
    <source>
        <dbReference type="ARBA" id="ARBA00022840"/>
    </source>
</evidence>
<dbReference type="InterPro" id="IPR004358">
    <property type="entry name" value="Sig_transdc_His_kin-like_C"/>
</dbReference>
<evidence type="ECO:0000256" key="5">
    <source>
        <dbReference type="ARBA" id="ARBA00022679"/>
    </source>
</evidence>
<dbReference type="InterPro" id="IPR035965">
    <property type="entry name" value="PAS-like_dom_sf"/>
</dbReference>
<dbReference type="InterPro" id="IPR005467">
    <property type="entry name" value="His_kinase_dom"/>
</dbReference>
<evidence type="ECO:0000256" key="11">
    <source>
        <dbReference type="ARBA" id="ARBA00023012"/>
    </source>
</evidence>
<evidence type="ECO:0000259" key="18">
    <source>
        <dbReference type="PROSITE" id="PS50885"/>
    </source>
</evidence>
<dbReference type="PROSITE" id="PS50112">
    <property type="entry name" value="PAS"/>
    <property type="match status" value="1"/>
</dbReference>
<evidence type="ECO:0000256" key="12">
    <source>
        <dbReference type="ARBA" id="ARBA00023136"/>
    </source>
</evidence>
<keyword evidence="8 19" id="KW-0418">Kinase</keyword>
<dbReference type="InterPro" id="IPR000700">
    <property type="entry name" value="PAS-assoc_C"/>
</dbReference>
<dbReference type="CDD" id="cd00082">
    <property type="entry name" value="HisKA"/>
    <property type="match status" value="1"/>
</dbReference>
<sequence>MSLRKKTLLIIAATVLLLMMTLYLLSRSIVSGSFIALETRYAHEEVGRVIRALDDVLTQLLATNGDWSAWDDTCAFLEGTNPEYIVDNMMNATFVNLRLHLMVFVDNSGRVVYEKTVNLETGQEMPMIPSLAQYLAPQSRLVRHATPDSALSGVLMLPEGALLVASRPIVDSEKHGPIRGALIIGRFLDASEIERLAALVHLPVQAYPLHLSKIPVEIEEVRALISKDQPFVVKLLSADSLAGYGLVQDIHGQPGLILRVKLFRDIYQQGEKSIRYFLTFLFAACAILGLVILLLLERIVLSRLAEFYRGVNRIRGANDLSLRLETSGRDEIAALAHAMNDMLTALETSQMLLRKLEKAVETTEVGITITDIDGRIVYVNPADAKMHGYRVDELFGQYANIFAPSAPSTPSEDLPKRHEDFAYWQRERVNIRKDGTEFPVSLISNPITDAHGRPLGKVIVCEDITDRKRAEAELLAAHNELKEKNAQLAELNASKDKFFSIIAHDLRGPFASLISLSEVVLLFLDEYSKEDIRKNMLRIKTSSEAVSALLENLLTWSRLQRGVMKYAPEIMKIRNIVEENIELFSSQSEQKQIALHCLVPPELTAYADFHICTAIIRNLLSNALKFTPAGGRIVVSATQHHAEIVVSVADTGTGISAEDLHKLFRIDVQFTNIGTNGEHGTGLGLKLCKDLVEAQKGRIWVESELGKGTTFRFTLPCHADASEK</sequence>
<dbReference type="SMART" id="SM00387">
    <property type="entry name" value="HATPase_c"/>
    <property type="match status" value="1"/>
</dbReference>
<dbReference type="Gene3D" id="6.10.340.10">
    <property type="match status" value="1"/>
</dbReference>
<keyword evidence="13" id="KW-0175">Coiled coil</keyword>
<dbReference type="Proteomes" id="UP000030700">
    <property type="component" value="Unassembled WGS sequence"/>
</dbReference>
<dbReference type="FunFam" id="3.30.565.10:FF:000006">
    <property type="entry name" value="Sensor histidine kinase WalK"/>
    <property type="match status" value="1"/>
</dbReference>
<evidence type="ECO:0000256" key="3">
    <source>
        <dbReference type="ARBA" id="ARBA00012438"/>
    </source>
</evidence>
<dbReference type="InterPro" id="IPR003660">
    <property type="entry name" value="HAMP_dom"/>
</dbReference>
<keyword evidence="6 14" id="KW-0812">Transmembrane</keyword>
<dbReference type="PROSITE" id="PS50109">
    <property type="entry name" value="HIS_KIN"/>
    <property type="match status" value="1"/>
</dbReference>
<evidence type="ECO:0000256" key="2">
    <source>
        <dbReference type="ARBA" id="ARBA00004141"/>
    </source>
</evidence>
<dbReference type="PRINTS" id="PR00344">
    <property type="entry name" value="BCTRLSENSOR"/>
</dbReference>
<dbReference type="InterPro" id="IPR001610">
    <property type="entry name" value="PAC"/>
</dbReference>
<dbReference type="STRING" id="1499966.U14_05061"/>
<keyword evidence="7" id="KW-0547">Nucleotide-binding</keyword>
<organism evidence="19">
    <name type="scientific">Candidatus Moduliflexus flocculans</name>
    <dbReference type="NCBI Taxonomy" id="1499966"/>
    <lineage>
        <taxon>Bacteria</taxon>
        <taxon>Candidatus Moduliflexota</taxon>
        <taxon>Candidatus Moduliflexia</taxon>
        <taxon>Candidatus Moduliflexales</taxon>
        <taxon>Candidatus Moduliflexaceae</taxon>
    </lineage>
</organism>
<keyword evidence="12 14" id="KW-0472">Membrane</keyword>
<dbReference type="NCBIfam" id="TIGR00229">
    <property type="entry name" value="sensory_box"/>
    <property type="match status" value="1"/>
</dbReference>
<accession>A0A081BQV6</accession>
<dbReference type="GO" id="GO:0007234">
    <property type="term" value="P:osmosensory signaling via phosphorelay pathway"/>
    <property type="evidence" value="ECO:0007669"/>
    <property type="project" value="TreeGrafter"/>
</dbReference>
<feature type="domain" description="Histidine kinase" evidence="15">
    <location>
        <begin position="501"/>
        <end position="719"/>
    </location>
</feature>
<dbReference type="Gene3D" id="1.10.287.130">
    <property type="match status" value="1"/>
</dbReference>
<evidence type="ECO:0000313" key="19">
    <source>
        <dbReference type="EMBL" id="GAK53787.1"/>
    </source>
</evidence>
<keyword evidence="5" id="KW-0808">Transferase</keyword>
<evidence type="ECO:0000256" key="13">
    <source>
        <dbReference type="SAM" id="Coils"/>
    </source>
</evidence>
<dbReference type="GO" id="GO:0016020">
    <property type="term" value="C:membrane"/>
    <property type="evidence" value="ECO:0007669"/>
    <property type="project" value="UniProtKB-SubCell"/>
</dbReference>
<dbReference type="SMART" id="SM00086">
    <property type="entry name" value="PAC"/>
    <property type="match status" value="1"/>
</dbReference>
<dbReference type="InterPro" id="IPR007892">
    <property type="entry name" value="CHASE4"/>
</dbReference>
<dbReference type="AlphaFoldDB" id="A0A081BQV6"/>
<dbReference type="SUPFAM" id="SSF55785">
    <property type="entry name" value="PYP-like sensor domain (PAS domain)"/>
    <property type="match status" value="1"/>
</dbReference>
<dbReference type="Pfam" id="PF00512">
    <property type="entry name" value="HisKA"/>
    <property type="match status" value="1"/>
</dbReference>
<reference evidence="19" key="1">
    <citation type="journal article" date="2015" name="PeerJ">
        <title>First genomic representation of candidate bacterial phylum KSB3 points to enhanced environmental sensing as a trigger of wastewater bulking.</title>
        <authorList>
            <person name="Sekiguchi Y."/>
            <person name="Ohashi A."/>
            <person name="Parks D.H."/>
            <person name="Yamauchi T."/>
            <person name="Tyson G.W."/>
            <person name="Hugenholtz P."/>
        </authorList>
    </citation>
    <scope>NUCLEOTIDE SEQUENCE [LARGE SCALE GENOMIC DNA]</scope>
</reference>
<dbReference type="GO" id="GO:0030295">
    <property type="term" value="F:protein kinase activator activity"/>
    <property type="evidence" value="ECO:0007669"/>
    <property type="project" value="TreeGrafter"/>
</dbReference>
<dbReference type="CDD" id="cd06225">
    <property type="entry name" value="HAMP"/>
    <property type="match status" value="1"/>
</dbReference>
<dbReference type="PROSITE" id="PS50885">
    <property type="entry name" value="HAMP"/>
    <property type="match status" value="1"/>
</dbReference>
<evidence type="ECO:0000256" key="6">
    <source>
        <dbReference type="ARBA" id="ARBA00022692"/>
    </source>
</evidence>
<dbReference type="GO" id="GO:0000156">
    <property type="term" value="F:phosphorelay response regulator activity"/>
    <property type="evidence" value="ECO:0007669"/>
    <property type="project" value="TreeGrafter"/>
</dbReference>
<dbReference type="InterPro" id="IPR003594">
    <property type="entry name" value="HATPase_dom"/>
</dbReference>
<evidence type="ECO:0000256" key="14">
    <source>
        <dbReference type="SAM" id="Phobius"/>
    </source>
</evidence>
<evidence type="ECO:0000256" key="1">
    <source>
        <dbReference type="ARBA" id="ARBA00000085"/>
    </source>
</evidence>
<dbReference type="Pfam" id="PF13426">
    <property type="entry name" value="PAS_9"/>
    <property type="match status" value="1"/>
</dbReference>
<feature type="domain" description="PAS" evidence="16">
    <location>
        <begin position="352"/>
        <end position="405"/>
    </location>
</feature>
<evidence type="ECO:0000256" key="7">
    <source>
        <dbReference type="ARBA" id="ARBA00022741"/>
    </source>
</evidence>
<dbReference type="SMART" id="SM00388">
    <property type="entry name" value="HisKA"/>
    <property type="match status" value="1"/>
</dbReference>
<evidence type="ECO:0000313" key="20">
    <source>
        <dbReference type="Proteomes" id="UP000030700"/>
    </source>
</evidence>
<dbReference type="InterPro" id="IPR000014">
    <property type="entry name" value="PAS"/>
</dbReference>
<dbReference type="Gene3D" id="3.30.565.10">
    <property type="entry name" value="Histidine kinase-like ATPase, C-terminal domain"/>
    <property type="match status" value="1"/>
</dbReference>
<dbReference type="Pfam" id="PF02518">
    <property type="entry name" value="HATPase_c"/>
    <property type="match status" value="1"/>
</dbReference>
<evidence type="ECO:0000259" key="16">
    <source>
        <dbReference type="PROSITE" id="PS50112"/>
    </source>
</evidence>
<dbReference type="GO" id="GO:0005524">
    <property type="term" value="F:ATP binding"/>
    <property type="evidence" value="ECO:0007669"/>
    <property type="project" value="UniProtKB-KW"/>
</dbReference>
<keyword evidence="20" id="KW-1185">Reference proteome</keyword>
<evidence type="ECO:0000259" key="15">
    <source>
        <dbReference type="PROSITE" id="PS50109"/>
    </source>
</evidence>
<dbReference type="Pfam" id="PF00672">
    <property type="entry name" value="HAMP"/>
    <property type="match status" value="1"/>
</dbReference>
<feature type="domain" description="HAMP" evidence="18">
    <location>
        <begin position="298"/>
        <end position="351"/>
    </location>
</feature>
<dbReference type="HOGENOM" id="CLU_009587_1_0_0"/>
<dbReference type="InterPro" id="IPR036097">
    <property type="entry name" value="HisK_dim/P_sf"/>
</dbReference>
<feature type="transmembrane region" description="Helical" evidence="14">
    <location>
        <begin position="276"/>
        <end position="296"/>
    </location>
</feature>
<dbReference type="EMBL" id="DF820460">
    <property type="protein sequence ID" value="GAK53787.1"/>
    <property type="molecule type" value="Genomic_DNA"/>
</dbReference>
<evidence type="ECO:0000259" key="17">
    <source>
        <dbReference type="PROSITE" id="PS50113"/>
    </source>
</evidence>
<dbReference type="CDD" id="cd00130">
    <property type="entry name" value="PAS"/>
    <property type="match status" value="1"/>
</dbReference>
<dbReference type="SUPFAM" id="SSF55874">
    <property type="entry name" value="ATPase domain of HSP90 chaperone/DNA topoisomerase II/histidine kinase"/>
    <property type="match status" value="1"/>
</dbReference>